<gene>
    <name evidence="10" type="ORF">BSZ37_19330</name>
</gene>
<dbReference type="OrthoDB" id="9799980at2"/>
<accession>A0A271J4J0</accession>
<evidence type="ECO:0000256" key="5">
    <source>
        <dbReference type="ARBA" id="ARBA00015719"/>
    </source>
</evidence>
<keyword evidence="11" id="KW-1185">Reference proteome</keyword>
<dbReference type="PANTHER" id="PTHR36175">
    <property type="entry name" value="CYANOPHYCINASE"/>
    <property type="match status" value="1"/>
</dbReference>
<dbReference type="PANTHER" id="PTHR36175:SF1">
    <property type="entry name" value="CYANOPHYCINASE"/>
    <property type="match status" value="1"/>
</dbReference>
<evidence type="ECO:0000313" key="11">
    <source>
        <dbReference type="Proteomes" id="UP000216339"/>
    </source>
</evidence>
<evidence type="ECO:0000256" key="9">
    <source>
        <dbReference type="SAM" id="SignalP"/>
    </source>
</evidence>
<feature type="chain" id="PRO_5013080422" description="Cyanophycinase" evidence="9">
    <location>
        <begin position="21"/>
        <end position="286"/>
    </location>
</feature>
<dbReference type="PROSITE" id="PS51257">
    <property type="entry name" value="PROKAR_LIPOPROTEIN"/>
    <property type="match status" value="1"/>
</dbReference>
<evidence type="ECO:0000256" key="3">
    <source>
        <dbReference type="ARBA" id="ARBA00006534"/>
    </source>
</evidence>
<keyword evidence="7" id="KW-0378">Hydrolase</keyword>
<dbReference type="InterPro" id="IPR029062">
    <property type="entry name" value="Class_I_gatase-like"/>
</dbReference>
<dbReference type="SUPFAM" id="SSF52317">
    <property type="entry name" value="Class I glutamine amidotransferase-like"/>
    <property type="match status" value="1"/>
</dbReference>
<evidence type="ECO:0000256" key="2">
    <source>
        <dbReference type="ARBA" id="ARBA00002039"/>
    </source>
</evidence>
<dbReference type="NCBIfam" id="TIGR02069">
    <property type="entry name" value="cyanophycinase"/>
    <property type="match status" value="1"/>
</dbReference>
<name>A0A271J4J0_9BACT</name>
<comment type="catalytic activity">
    <reaction evidence="1">
        <text>[L-4-(L-arginin-2-N-yl)aspartate](n) + H2O = [L-4-(L-arginin-2-N-yl)aspartate](n-1) + L-4-(L-arginin-2-N-yl)aspartate</text>
        <dbReference type="Rhea" id="RHEA:12845"/>
        <dbReference type="Rhea" id="RHEA-COMP:13728"/>
        <dbReference type="Rhea" id="RHEA-COMP:13734"/>
        <dbReference type="ChEBI" id="CHEBI:15377"/>
        <dbReference type="ChEBI" id="CHEBI:137986"/>
        <dbReference type="ChEBI" id="CHEBI:137991"/>
        <dbReference type="EC" id="3.4.15.6"/>
    </reaction>
</comment>
<organism evidence="10 11">
    <name type="scientific">Rubrivirga marina</name>
    <dbReference type="NCBI Taxonomy" id="1196024"/>
    <lineage>
        <taxon>Bacteria</taxon>
        <taxon>Pseudomonadati</taxon>
        <taxon>Rhodothermota</taxon>
        <taxon>Rhodothermia</taxon>
        <taxon>Rhodothermales</taxon>
        <taxon>Rubricoccaceae</taxon>
        <taxon>Rubrivirga</taxon>
    </lineage>
</organism>
<dbReference type="EC" id="3.4.15.6" evidence="4"/>
<comment type="similarity">
    <text evidence="3">Belongs to the peptidase S51 family.</text>
</comment>
<keyword evidence="8" id="KW-0720">Serine protease</keyword>
<comment type="function">
    <text evidence="2">Exopeptidase that catalyzes the hydrolytic cleavage of multi-L-arginyl-poly-L-aspartic acid (cyanophycin; a water-insoluble reserve polymer) into aspartate-arginine dipeptides.</text>
</comment>
<dbReference type="Pfam" id="PF03575">
    <property type="entry name" value="Peptidase_S51"/>
    <property type="match status" value="1"/>
</dbReference>
<dbReference type="Proteomes" id="UP000216339">
    <property type="component" value="Unassembled WGS sequence"/>
</dbReference>
<reference evidence="10 11" key="1">
    <citation type="submission" date="2016-11" db="EMBL/GenBank/DDBJ databases">
        <title>Study of marine rhodopsin-containing bacteria.</title>
        <authorList>
            <person name="Yoshizawa S."/>
            <person name="Kumagai Y."/>
            <person name="Kogure K."/>
        </authorList>
    </citation>
    <scope>NUCLEOTIDE SEQUENCE [LARGE SCALE GENOMIC DNA]</scope>
    <source>
        <strain evidence="10 11">SAORIC-28</strain>
    </source>
</reference>
<dbReference type="GO" id="GO:0008236">
    <property type="term" value="F:serine-type peptidase activity"/>
    <property type="evidence" value="ECO:0007669"/>
    <property type="project" value="UniProtKB-KW"/>
</dbReference>
<evidence type="ECO:0000256" key="4">
    <source>
        <dbReference type="ARBA" id="ARBA00013115"/>
    </source>
</evidence>
<dbReference type="InterPro" id="IPR005320">
    <property type="entry name" value="Peptidase_S51"/>
</dbReference>
<dbReference type="CDD" id="cd03145">
    <property type="entry name" value="GAT1_cyanophycinase"/>
    <property type="match status" value="1"/>
</dbReference>
<sequence>MLPRSTAVLLLLLAAGCTGAGRVHGAAPVSQGKLFIIGGGSRPLAMVERMIEEAGLRDDGYVAILPMSSSEPDSAVIWSGEQFAELGVEVTGFNFQAGAPPPPTWLDSLRQARLIYISGGDQARFMDVVSGTAIEDAIREAYRSGSLIGGTSAGAAVMSAQMLTGDQRKHPEYTSTYEVLEADNIDLAPGLGLLTGAIIDQHFVRRSRYNRLLTAVTEFPEIVGVGIDESTAILVEGGRAEVVGEAQVVVVQNPGRSANEQDGKLGAHGLRVDVYLPGETFALDGR</sequence>
<protein>
    <recommendedName>
        <fullName evidence="5">Cyanophycinase</fullName>
        <ecNumber evidence="4">3.4.15.6</ecNumber>
    </recommendedName>
</protein>
<evidence type="ECO:0000256" key="8">
    <source>
        <dbReference type="ARBA" id="ARBA00022825"/>
    </source>
</evidence>
<dbReference type="GO" id="GO:0008241">
    <property type="term" value="F:peptidyl-dipeptidase activity"/>
    <property type="evidence" value="ECO:0007669"/>
    <property type="project" value="UniProtKB-EC"/>
</dbReference>
<keyword evidence="6" id="KW-0645">Protease</keyword>
<comment type="caution">
    <text evidence="10">The sequence shown here is derived from an EMBL/GenBank/DDBJ whole genome shotgun (WGS) entry which is preliminary data.</text>
</comment>
<dbReference type="RefSeq" id="WP_095512102.1">
    <property type="nucleotide sequence ID" value="NZ_MQWD01000001.1"/>
</dbReference>
<evidence type="ECO:0000256" key="1">
    <source>
        <dbReference type="ARBA" id="ARBA00001092"/>
    </source>
</evidence>
<dbReference type="InterPro" id="IPR011811">
    <property type="entry name" value="Peptidase_S51_cyanophycinase"/>
</dbReference>
<keyword evidence="9" id="KW-0732">Signal</keyword>
<proteinExistence type="inferred from homology"/>
<dbReference type="GO" id="GO:0006508">
    <property type="term" value="P:proteolysis"/>
    <property type="evidence" value="ECO:0007669"/>
    <property type="project" value="UniProtKB-KW"/>
</dbReference>
<evidence type="ECO:0000313" key="10">
    <source>
        <dbReference type="EMBL" id="PAP78422.1"/>
    </source>
</evidence>
<evidence type="ECO:0000256" key="7">
    <source>
        <dbReference type="ARBA" id="ARBA00022801"/>
    </source>
</evidence>
<dbReference type="EMBL" id="MQWD01000001">
    <property type="protein sequence ID" value="PAP78422.1"/>
    <property type="molecule type" value="Genomic_DNA"/>
</dbReference>
<dbReference type="Gene3D" id="3.40.50.880">
    <property type="match status" value="1"/>
</dbReference>
<dbReference type="AlphaFoldDB" id="A0A271J4J0"/>
<feature type="signal peptide" evidence="9">
    <location>
        <begin position="1"/>
        <end position="20"/>
    </location>
</feature>
<evidence type="ECO:0000256" key="6">
    <source>
        <dbReference type="ARBA" id="ARBA00022670"/>
    </source>
</evidence>